<feature type="transmembrane region" description="Helical" evidence="1">
    <location>
        <begin position="12"/>
        <end position="30"/>
    </location>
</feature>
<comment type="caution">
    <text evidence="2">The sequence shown here is derived from an EMBL/GenBank/DDBJ whole genome shotgun (WGS) entry which is preliminary data.</text>
</comment>
<dbReference type="Proteomes" id="UP001500013">
    <property type="component" value="Unassembled WGS sequence"/>
</dbReference>
<name>A0ABN2SVC5_9MICO</name>
<keyword evidence="1" id="KW-1133">Transmembrane helix</keyword>
<feature type="transmembrane region" description="Helical" evidence="1">
    <location>
        <begin position="83"/>
        <end position="108"/>
    </location>
</feature>
<evidence type="ECO:0008006" key="4">
    <source>
        <dbReference type="Google" id="ProtNLM"/>
    </source>
</evidence>
<dbReference type="Pfam" id="PF11377">
    <property type="entry name" value="DUF3180"/>
    <property type="match status" value="1"/>
</dbReference>
<dbReference type="RefSeq" id="WP_344066714.1">
    <property type="nucleotide sequence ID" value="NZ_BAAAPU010000011.1"/>
</dbReference>
<keyword evidence="1" id="KW-0472">Membrane</keyword>
<proteinExistence type="predicted"/>
<dbReference type="EMBL" id="BAAAPU010000011">
    <property type="protein sequence ID" value="GAA1992884.1"/>
    <property type="molecule type" value="Genomic_DNA"/>
</dbReference>
<dbReference type="InterPro" id="IPR021517">
    <property type="entry name" value="DUF3180"/>
</dbReference>
<keyword evidence="1" id="KW-0812">Transmembrane</keyword>
<feature type="transmembrane region" description="Helical" evidence="1">
    <location>
        <begin position="42"/>
        <end position="62"/>
    </location>
</feature>
<evidence type="ECO:0000256" key="1">
    <source>
        <dbReference type="SAM" id="Phobius"/>
    </source>
</evidence>
<sequence length="160" mass="16899">MKPHAGIRVTTLLLAAAAMMVIAWLLLRLLSSGGSAVPDPGWIGGVAMLFLGAALLIGGWQVRKVRDGHPNPVITPLRAARTLVLGQAGALTGSVLVGWYVANVLVLLPDADVDSQLARIWAFAVHAVIALLLAVAGMVVQSWCRLRPRDDEDENGSDHS</sequence>
<feature type="transmembrane region" description="Helical" evidence="1">
    <location>
        <begin position="120"/>
        <end position="140"/>
    </location>
</feature>
<accession>A0ABN2SVC5</accession>
<evidence type="ECO:0000313" key="2">
    <source>
        <dbReference type="EMBL" id="GAA1992884.1"/>
    </source>
</evidence>
<evidence type="ECO:0000313" key="3">
    <source>
        <dbReference type="Proteomes" id="UP001500013"/>
    </source>
</evidence>
<organism evidence="2 3">
    <name type="scientific">Terrabacter lapilli</name>
    <dbReference type="NCBI Taxonomy" id="436231"/>
    <lineage>
        <taxon>Bacteria</taxon>
        <taxon>Bacillati</taxon>
        <taxon>Actinomycetota</taxon>
        <taxon>Actinomycetes</taxon>
        <taxon>Micrococcales</taxon>
        <taxon>Intrasporangiaceae</taxon>
        <taxon>Terrabacter</taxon>
    </lineage>
</organism>
<gene>
    <name evidence="2" type="ORF">GCM10009817_38880</name>
</gene>
<keyword evidence="3" id="KW-1185">Reference proteome</keyword>
<reference evidence="2 3" key="1">
    <citation type="journal article" date="2019" name="Int. J. Syst. Evol. Microbiol.">
        <title>The Global Catalogue of Microorganisms (GCM) 10K type strain sequencing project: providing services to taxonomists for standard genome sequencing and annotation.</title>
        <authorList>
            <consortium name="The Broad Institute Genomics Platform"/>
            <consortium name="The Broad Institute Genome Sequencing Center for Infectious Disease"/>
            <person name="Wu L."/>
            <person name="Ma J."/>
        </authorList>
    </citation>
    <scope>NUCLEOTIDE SEQUENCE [LARGE SCALE GENOMIC DNA]</scope>
    <source>
        <strain evidence="2 3">JCM 15628</strain>
    </source>
</reference>
<protein>
    <recommendedName>
        <fullName evidence="4">DUF3180 domain-containing protein</fullName>
    </recommendedName>
</protein>